<feature type="transmembrane region" description="Helical" evidence="1">
    <location>
        <begin position="184"/>
        <end position="202"/>
    </location>
</feature>
<reference evidence="2" key="1">
    <citation type="submission" date="2020-11" db="EMBL/GenBank/DDBJ databases">
        <title>Multidrug resistant novel bacterium Savagea serpentis sp. nov., isolated from the scats of a vine snake (Ahaetulla nasuta).</title>
        <authorList>
            <person name="Venkata Ramana V."/>
            <person name="Vikas Patil S."/>
            <person name="Yogita Lugani V."/>
        </authorList>
    </citation>
    <scope>NUCLEOTIDE SEQUENCE</scope>
    <source>
        <strain evidence="2">SN6</strain>
    </source>
</reference>
<dbReference type="EMBL" id="JADKPV010000001">
    <property type="protein sequence ID" value="MBF4500326.1"/>
    <property type="molecule type" value="Genomic_DNA"/>
</dbReference>
<dbReference type="Pfam" id="PF07907">
    <property type="entry name" value="YibE_F"/>
    <property type="match status" value="1"/>
</dbReference>
<keyword evidence="1" id="KW-1133">Transmembrane helix</keyword>
<evidence type="ECO:0000313" key="2">
    <source>
        <dbReference type="EMBL" id="MBF4500326.1"/>
    </source>
</evidence>
<protein>
    <submittedName>
        <fullName evidence="2">YibE/F family protein</fullName>
    </submittedName>
</protein>
<sequence>MSALVLMSIVLFALMTYVGKWQGVRAFIAFFLNFGALIVLLFFLVNPDVPIILVTALLVVVVGVINLFFINGVHEKTKIAFASTLLTALLIFGWITWLNEMGSIQGFGEEEMDELTIFSLLVGLDFVKIGAAVIVMSTIGAIMDVAISIVTALYELAKYDRAITRRELFASGIRIGRDILGTDTNTLFFAFFGGYLALLLWFKDLSYTFGEMINSKVFSAEMVTIFSAGMAIALVIPITTILTVWRVKKSDLSS</sequence>
<proteinExistence type="predicted"/>
<feature type="transmembrane region" description="Helical" evidence="1">
    <location>
        <begin position="79"/>
        <end position="97"/>
    </location>
</feature>
<dbReference type="RefSeq" id="WP_194561773.1">
    <property type="nucleotide sequence ID" value="NZ_JADKPV010000001.1"/>
</dbReference>
<dbReference type="PIRSF" id="PIRSF031503">
    <property type="entry name" value="UCP031503_mp"/>
    <property type="match status" value="1"/>
</dbReference>
<dbReference type="PANTHER" id="PTHR41771:SF1">
    <property type="entry name" value="MEMBRANE PROTEIN"/>
    <property type="match status" value="1"/>
</dbReference>
<feature type="transmembrane region" description="Helical" evidence="1">
    <location>
        <begin position="129"/>
        <end position="156"/>
    </location>
</feature>
<dbReference type="InterPro" id="IPR012507">
    <property type="entry name" value="YibE_F"/>
</dbReference>
<gene>
    <name evidence="2" type="ORF">IRY55_03030</name>
</gene>
<keyword evidence="3" id="KW-1185">Reference proteome</keyword>
<dbReference type="PANTHER" id="PTHR41771">
    <property type="entry name" value="MEMBRANE PROTEIN-RELATED"/>
    <property type="match status" value="1"/>
</dbReference>
<keyword evidence="1" id="KW-0472">Membrane</keyword>
<comment type="caution">
    <text evidence="2">The sequence shown here is derived from an EMBL/GenBank/DDBJ whole genome shotgun (WGS) entry which is preliminary data.</text>
</comment>
<feature type="transmembrane region" description="Helical" evidence="1">
    <location>
        <begin position="51"/>
        <end position="70"/>
    </location>
</feature>
<organism evidence="2 3">
    <name type="scientific">Savagea serpentis</name>
    <dbReference type="NCBI Taxonomy" id="2785297"/>
    <lineage>
        <taxon>Bacteria</taxon>
        <taxon>Bacillati</taxon>
        <taxon>Bacillota</taxon>
        <taxon>Bacilli</taxon>
        <taxon>Bacillales</taxon>
        <taxon>Caryophanaceae</taxon>
        <taxon>Savagea</taxon>
    </lineage>
</organism>
<evidence type="ECO:0000256" key="1">
    <source>
        <dbReference type="SAM" id="Phobius"/>
    </source>
</evidence>
<feature type="transmembrane region" description="Helical" evidence="1">
    <location>
        <begin position="222"/>
        <end position="245"/>
    </location>
</feature>
<accession>A0A8J7G4S4</accession>
<keyword evidence="1" id="KW-0812">Transmembrane</keyword>
<dbReference type="AlphaFoldDB" id="A0A8J7G4S4"/>
<dbReference type="Proteomes" id="UP000622653">
    <property type="component" value="Unassembled WGS sequence"/>
</dbReference>
<dbReference type="InterPro" id="IPR014564">
    <property type="entry name" value="UCP031503_TM"/>
</dbReference>
<feature type="transmembrane region" description="Helical" evidence="1">
    <location>
        <begin position="24"/>
        <end position="45"/>
    </location>
</feature>
<evidence type="ECO:0000313" key="3">
    <source>
        <dbReference type="Proteomes" id="UP000622653"/>
    </source>
</evidence>
<name>A0A8J7G4S4_9BACL</name>